<sequence length="418" mass="45286">MTPYEGITYVIPCGGRKLARPVAARDLYIGSMFRHTLANAEMSARLDTEASGRPARVLILSALHGLVELDTVLDPYDLRMGQPGSVTAARLAEQATALGIEWGAEVYALLPRPYLARLDEALRGLDVWVQDVYEACRGNGEQKRVNVHIGRGPTPAYSEPEGPGPIVWLGGDVPALWWGVRVLVSYVRLRRAKNLPVAVADWLLDSGGYDQLMRYRGWTVTAVEYAADIRRYGQEIGRLLWAAPQDWPASRAALARTGLTEEEHQRRTLASVVDLRVADTGVHIAALVTGTTPAGYLRHVDMYAQAGIDLRAEPVVAVGALLRRPVREAAEIVRVLHAAGLRLHTLGGKGPLLGLVGGLIDSTDSADWSGNARRHVGLCPHGLVAWESNCPVAAREWGAGQRELAARSLAQPMLPLAG</sequence>
<reference evidence="3 4" key="1">
    <citation type="submission" date="2018-01" db="EMBL/GenBank/DDBJ databases">
        <title>Draft genome sequence of Jishengella sp. NA12.</title>
        <authorList>
            <person name="Sahin N."/>
            <person name="Ay H."/>
            <person name="Saygin H."/>
        </authorList>
    </citation>
    <scope>NUCLEOTIDE SEQUENCE [LARGE SCALE GENOMIC DNA]</scope>
    <source>
        <strain evidence="3 4">NA12</strain>
    </source>
</reference>
<gene>
    <name evidence="3" type="ORF">C1I95_17390</name>
</gene>
<proteinExistence type="predicted"/>
<accession>A0A2W2DXF1</accession>
<keyword evidence="4" id="KW-1185">Reference proteome</keyword>
<dbReference type="RefSeq" id="WP_111214896.1">
    <property type="nucleotide sequence ID" value="NZ_POTY01000104.1"/>
</dbReference>
<dbReference type="EMBL" id="POTY01000104">
    <property type="protein sequence ID" value="PZG16482.1"/>
    <property type="molecule type" value="Genomic_DNA"/>
</dbReference>
<dbReference type="Proteomes" id="UP000248924">
    <property type="component" value="Unassembled WGS sequence"/>
</dbReference>
<evidence type="ECO:0000313" key="3">
    <source>
        <dbReference type="EMBL" id="PZG16482.1"/>
    </source>
</evidence>
<dbReference type="OrthoDB" id="4570893at2"/>
<evidence type="ECO:0000313" key="4">
    <source>
        <dbReference type="Proteomes" id="UP000248924"/>
    </source>
</evidence>
<evidence type="ECO:0000259" key="2">
    <source>
        <dbReference type="Pfam" id="PF23859"/>
    </source>
</evidence>
<protein>
    <submittedName>
        <fullName evidence="3">Uncharacterized protein</fullName>
    </submittedName>
</protein>
<feature type="domain" description="DUF6884" evidence="1">
    <location>
        <begin position="9"/>
        <end position="121"/>
    </location>
</feature>
<evidence type="ECO:0000259" key="1">
    <source>
        <dbReference type="Pfam" id="PF21818"/>
    </source>
</evidence>
<dbReference type="InterPro" id="IPR055645">
    <property type="entry name" value="DpdA"/>
</dbReference>
<dbReference type="Pfam" id="PF21818">
    <property type="entry name" value="DUF6884"/>
    <property type="match status" value="1"/>
</dbReference>
<comment type="caution">
    <text evidence="3">The sequence shown here is derived from an EMBL/GenBank/DDBJ whole genome shotgun (WGS) entry which is preliminary data.</text>
</comment>
<dbReference type="InterPro" id="IPR049251">
    <property type="entry name" value="DUF6884"/>
</dbReference>
<feature type="domain" description="DeoxyPurine in DNA protein A" evidence="2">
    <location>
        <begin position="179"/>
        <end position="397"/>
    </location>
</feature>
<organism evidence="3 4">
    <name type="scientific">Micromonospora craterilacus</name>
    <dbReference type="NCBI Taxonomy" id="1655439"/>
    <lineage>
        <taxon>Bacteria</taxon>
        <taxon>Bacillati</taxon>
        <taxon>Actinomycetota</taxon>
        <taxon>Actinomycetes</taxon>
        <taxon>Micromonosporales</taxon>
        <taxon>Micromonosporaceae</taxon>
        <taxon>Micromonospora</taxon>
    </lineage>
</organism>
<name>A0A2W2DXF1_9ACTN</name>
<dbReference type="Pfam" id="PF23859">
    <property type="entry name" value="DpdA"/>
    <property type="match status" value="1"/>
</dbReference>
<dbReference type="AlphaFoldDB" id="A0A2W2DXF1"/>